<proteinExistence type="predicted"/>
<sequence>MRLWNVLPSWFEIEDRLRLEVQSSGLGDFRSYLNEQAPSVELVLRRVDNIRTAFYCAEFEASALLRQRFADIDIADVLFDLMGVVGDMAMIIVGSVLAGGAMGAGVGALAGGIGAGPGAIAGMAAGLQASSWILGVLGLASVAEFFVQGLPALLDHYVRGIEVAWDGTRGNDGLNPISQDDPWVVDQAAHHIARGHTEVVILLLGAVVEYLTRGRGDIALLAGQMRASRKGARLAQWMVKHEEGLKGRPDLQPARARTGSSLTPEPKSDSHRETDRPGGKKPLGMPEYKVPCFNASNLHDSKIPEFDRQLVGQEKGLNDLTVAEYLRGREAFKAGDKVRDPGVARLARKALEEGLIKDAMAKMKLDDTPLLGARRAAKIIAREKMSILAALHNPDLFAGGKDVISDFGDARVNSSIGAQWRGRIDGLDHAASTTSVDMRDSAKINARLERCK</sequence>
<dbReference type="InterPro" id="IPR049195">
    <property type="entry name" value="Tre1-like_N"/>
</dbReference>
<dbReference type="Pfam" id="PF21724">
    <property type="entry name" value="DUF6861"/>
    <property type="match status" value="1"/>
</dbReference>
<protein>
    <submittedName>
        <fullName evidence="4">Uncharacterized protein</fullName>
    </submittedName>
</protein>
<evidence type="ECO:0000256" key="1">
    <source>
        <dbReference type="SAM" id="MobiDB-lite"/>
    </source>
</evidence>
<feature type="domain" description="NAD(+)--protein-arginine ADP-ribosyltransferase Tre1-like N-terminal" evidence="3">
    <location>
        <begin position="50"/>
        <end position="242"/>
    </location>
</feature>
<gene>
    <name evidence="4" type="ORF">BBI10_07975</name>
</gene>
<comment type="caution">
    <text evidence="4">The sequence shown here is derived from an EMBL/GenBank/DDBJ whole genome shotgun (WGS) entry which is preliminary data.</text>
</comment>
<dbReference type="InterPro" id="IPR028949">
    <property type="entry name" value="Ntox15"/>
</dbReference>
<name>A0A1C2E8F3_9PSED</name>
<dbReference type="OrthoDB" id="3261089at2"/>
<evidence type="ECO:0000259" key="3">
    <source>
        <dbReference type="Pfam" id="PF21724"/>
    </source>
</evidence>
<dbReference type="Pfam" id="PF15604">
    <property type="entry name" value="Ntox15"/>
    <property type="match status" value="1"/>
</dbReference>
<dbReference type="EMBL" id="MDEN01000058">
    <property type="protein sequence ID" value="OCX23267.1"/>
    <property type="molecule type" value="Genomic_DNA"/>
</dbReference>
<dbReference type="RefSeq" id="WP_065987829.1">
    <property type="nucleotide sequence ID" value="NZ_MDEN01000058.1"/>
</dbReference>
<reference evidence="4 5" key="1">
    <citation type="submission" date="2016-08" db="EMBL/GenBank/DDBJ databases">
        <title>Whole genome sequence of Pseudomonas graminis strain UASWS1507, a potential biological control agent for agriculture.</title>
        <authorList>
            <person name="Crovadore J."/>
            <person name="Calmin G."/>
            <person name="Chablais R."/>
            <person name="Cochard B."/>
            <person name="Lefort F."/>
        </authorList>
    </citation>
    <scope>NUCLEOTIDE SEQUENCE [LARGE SCALE GENOMIC DNA]</scope>
    <source>
        <strain evidence="4 5">UASWS1507</strain>
    </source>
</reference>
<feature type="compositionally biased region" description="Basic and acidic residues" evidence="1">
    <location>
        <begin position="266"/>
        <end position="278"/>
    </location>
</feature>
<feature type="region of interest" description="Disordered" evidence="1">
    <location>
        <begin position="245"/>
        <end position="286"/>
    </location>
</feature>
<evidence type="ECO:0000313" key="5">
    <source>
        <dbReference type="Proteomes" id="UP000095143"/>
    </source>
</evidence>
<evidence type="ECO:0000313" key="4">
    <source>
        <dbReference type="EMBL" id="OCX23267.1"/>
    </source>
</evidence>
<organism evidence="4 5">
    <name type="scientific">Pseudomonas graminis</name>
    <dbReference type="NCBI Taxonomy" id="158627"/>
    <lineage>
        <taxon>Bacteria</taxon>
        <taxon>Pseudomonadati</taxon>
        <taxon>Pseudomonadota</taxon>
        <taxon>Gammaproteobacteria</taxon>
        <taxon>Pseudomonadales</taxon>
        <taxon>Pseudomonadaceae</taxon>
        <taxon>Pseudomonas</taxon>
    </lineage>
</organism>
<dbReference type="Proteomes" id="UP000095143">
    <property type="component" value="Unassembled WGS sequence"/>
</dbReference>
<feature type="domain" description="Novel toxin 15" evidence="2">
    <location>
        <begin position="302"/>
        <end position="448"/>
    </location>
</feature>
<accession>A0A1C2E8F3</accession>
<dbReference type="AlphaFoldDB" id="A0A1C2E8F3"/>
<evidence type="ECO:0000259" key="2">
    <source>
        <dbReference type="Pfam" id="PF15604"/>
    </source>
</evidence>